<feature type="transmembrane region" description="Helical" evidence="5">
    <location>
        <begin position="91"/>
        <end position="113"/>
    </location>
</feature>
<feature type="transmembrane region" description="Helical" evidence="5">
    <location>
        <begin position="185"/>
        <end position="209"/>
    </location>
</feature>
<protein>
    <recommendedName>
        <fullName evidence="8">Organic solute transporter alpha-like protein</fullName>
    </recommendedName>
</protein>
<keyword evidence="3 5" id="KW-1133">Transmembrane helix</keyword>
<feature type="transmembrane region" description="Helical" evidence="5">
    <location>
        <begin position="253"/>
        <end position="275"/>
    </location>
</feature>
<keyword evidence="7" id="KW-1185">Reference proteome</keyword>
<feature type="transmembrane region" description="Helical" evidence="5">
    <location>
        <begin position="56"/>
        <end position="79"/>
    </location>
</feature>
<dbReference type="Pfam" id="PF03619">
    <property type="entry name" value="Solute_trans_a"/>
    <property type="match status" value="1"/>
</dbReference>
<keyword evidence="4 5" id="KW-0472">Membrane</keyword>
<evidence type="ECO:0000256" key="5">
    <source>
        <dbReference type="SAM" id="Phobius"/>
    </source>
</evidence>
<keyword evidence="2 5" id="KW-0812">Transmembrane</keyword>
<feature type="transmembrane region" description="Helical" evidence="5">
    <location>
        <begin position="133"/>
        <end position="150"/>
    </location>
</feature>
<evidence type="ECO:0000256" key="1">
    <source>
        <dbReference type="ARBA" id="ARBA00004141"/>
    </source>
</evidence>
<evidence type="ECO:0000313" key="7">
    <source>
        <dbReference type="Proteomes" id="UP001497472"/>
    </source>
</evidence>
<organism evidence="6 7">
    <name type="scientific">Leptosia nina</name>
    <dbReference type="NCBI Taxonomy" id="320188"/>
    <lineage>
        <taxon>Eukaryota</taxon>
        <taxon>Metazoa</taxon>
        <taxon>Ecdysozoa</taxon>
        <taxon>Arthropoda</taxon>
        <taxon>Hexapoda</taxon>
        <taxon>Insecta</taxon>
        <taxon>Pterygota</taxon>
        <taxon>Neoptera</taxon>
        <taxon>Endopterygota</taxon>
        <taxon>Lepidoptera</taxon>
        <taxon>Glossata</taxon>
        <taxon>Ditrysia</taxon>
        <taxon>Papilionoidea</taxon>
        <taxon>Pieridae</taxon>
        <taxon>Pierinae</taxon>
        <taxon>Leptosia</taxon>
    </lineage>
</organism>
<name>A0AAV1J3E4_9NEOP</name>
<dbReference type="SMART" id="SM01417">
    <property type="entry name" value="Solute_trans_a"/>
    <property type="match status" value="1"/>
</dbReference>
<evidence type="ECO:0008006" key="8">
    <source>
        <dbReference type="Google" id="ProtNLM"/>
    </source>
</evidence>
<proteinExistence type="predicted"/>
<reference evidence="6 7" key="1">
    <citation type="submission" date="2023-11" db="EMBL/GenBank/DDBJ databases">
        <authorList>
            <person name="Okamura Y."/>
        </authorList>
    </citation>
    <scope>NUCLEOTIDE SEQUENCE [LARGE SCALE GENOMIC DNA]</scope>
</reference>
<accession>A0AAV1J3E4</accession>
<dbReference type="PANTHER" id="PTHR23423">
    <property type="entry name" value="ORGANIC SOLUTE TRANSPORTER-RELATED"/>
    <property type="match status" value="1"/>
</dbReference>
<feature type="transmembrane region" description="Helical" evidence="5">
    <location>
        <begin position="295"/>
        <end position="316"/>
    </location>
</feature>
<evidence type="ECO:0000256" key="4">
    <source>
        <dbReference type="ARBA" id="ARBA00023136"/>
    </source>
</evidence>
<gene>
    <name evidence="6" type="ORF">LNINA_LOCUS2996</name>
</gene>
<evidence type="ECO:0000256" key="2">
    <source>
        <dbReference type="ARBA" id="ARBA00022692"/>
    </source>
</evidence>
<dbReference type="Proteomes" id="UP001497472">
    <property type="component" value="Unassembled WGS sequence"/>
</dbReference>
<comment type="subcellular location">
    <subcellularLocation>
        <location evidence="1">Membrane</location>
        <topology evidence="1">Multi-pass membrane protein</topology>
    </subcellularLocation>
</comment>
<dbReference type="EMBL" id="CAVLEF010000004">
    <property type="protein sequence ID" value="CAK1543162.1"/>
    <property type="molecule type" value="Genomic_DNA"/>
</dbReference>
<dbReference type="InterPro" id="IPR005178">
    <property type="entry name" value="Ostalpha/TMEM184C"/>
</dbReference>
<sequence length="360" mass="40285">MDLLSEASQGSRVLAARHVVDNRVPEINNAVNTTLLCHSFSITPDTGTYFAALNTYAWVLILCGLFLFFAICILYGITLRSALSNWSDSKLNVAVVLSIYPIVAMAGFITIVVPRARIIAEAVAQESVMIAMYHLYFMILAECGGAHQLVRRSGGSQMETRVLPCCCWPCCILPRPQVHKKSLSWLRYLVLQMPICQAIIYIIILILWAEDMELYVNSFVFIQPFIAASILSGIWGMMMCIRTAEATGAKPRARFLVVQLVLVIVKVQCGIAKVLPEMFVMPCIMSLHPSVVSNMIQNVLMMVEMFLLSIWAWRLYTKPPGKVKDKVQQVVVAVLEDSTSSLEIRCKDFADEKNTADFKM</sequence>
<evidence type="ECO:0000313" key="6">
    <source>
        <dbReference type="EMBL" id="CAK1543162.1"/>
    </source>
</evidence>
<evidence type="ECO:0000256" key="3">
    <source>
        <dbReference type="ARBA" id="ARBA00022989"/>
    </source>
</evidence>
<dbReference type="AlphaFoldDB" id="A0AAV1J3E4"/>
<comment type="caution">
    <text evidence="6">The sequence shown here is derived from an EMBL/GenBank/DDBJ whole genome shotgun (WGS) entry which is preliminary data.</text>
</comment>
<feature type="transmembrane region" description="Helical" evidence="5">
    <location>
        <begin position="221"/>
        <end position="241"/>
    </location>
</feature>
<dbReference type="GO" id="GO:0016020">
    <property type="term" value="C:membrane"/>
    <property type="evidence" value="ECO:0007669"/>
    <property type="project" value="UniProtKB-SubCell"/>
</dbReference>